<dbReference type="GO" id="GO:0004672">
    <property type="term" value="F:protein kinase activity"/>
    <property type="evidence" value="ECO:0007669"/>
    <property type="project" value="InterPro"/>
</dbReference>
<evidence type="ECO:0000256" key="6">
    <source>
        <dbReference type="ARBA" id="ARBA00023328"/>
    </source>
</evidence>
<keyword evidence="3 7" id="KW-0547">Nucleotide-binding</keyword>
<feature type="compositionally biased region" description="Polar residues" evidence="8">
    <location>
        <begin position="728"/>
        <end position="748"/>
    </location>
</feature>
<feature type="region of interest" description="Disordered" evidence="8">
    <location>
        <begin position="422"/>
        <end position="450"/>
    </location>
</feature>
<sequence length="1172" mass="137135">MNPANEIMSMLQNEIGQWEHAINSYTGQDPLDLWFSYVCWLESNLSSYQVLESKFRKSVEHCLSMYDKYENYKQDLRMVKLWIKYIDFQPNPLNLYKILYQQGVGTKVAAFYIGWAHYYNSANHFKQAESIYNLGIQLKAEPLYELETAQKNFRFSVAQRMLYNDESSKKRTISSLEEQRQQITSLSPHQNQISAKRMRTDSYSQEQYSGQQATSSNAMPNTTNVNVQQYPDYNNYSNDPAYAISSSLNYVYDNSNVYPPTSEEQAQQQAQQPTNFTFECGFQIPQNFINFSRNSHEQWNAPLCLEEPYDQNRRCFYPKHLVYPGDGREYSLEELKGHKWRLRMEEKRRQEELRIQHENDEKIRQEQERARLEQERIRQERIKQEQEKARQEQERIRLEQERVRQEQDRLRQEAEARRLREEQIRKEQEAQQHMKAEQEAQRQREAYQMQQQQRWNYHHSPANYANAYYHQNYQNSPQYSYAHDHQYQTHYAAYQQSPQSYSNSPNYHQQTVMHQQYYMNYQAQHTMNYQMQPPPQHHLAQPQIQHPYSQPTPPQNQNTPLTNIQQQPTQNVSQKPNFQDSDYQDVEYLIDHQAEIDPNMLQQPIVENESHENSSQDEYEGSESEEIEEEAEQIPTIVTSYMLDDLEEQIEASTISFSSNGKSRDKKITIKFRKEKTTTIINSESNSNSSITNAKIKEVPLEPSSTSSSISSAKKKQVKKEIVRSYDGENTQFMPSATNSCSSTQNGDNQKHSFSKINFNGCITPIKKPPASKTSTPISSYKFLKNQSSFSSNINDDSRSSFCGDQNSFFQADNDDDFKNRRMEKALATIDDHMKKRDIDPFHSELCRAFLVKLNFPNRENTSDYLVTSSNLPKIIKNQIVPISDATYQIEKEVGRGSYGAVYRGINTTDGTVVALKYQRPSNMATWELYICTEVKKRIKSADILPGFMTITAAVIAPNASVLISEFSQYGSLLDINNRVRQATTKVMHESLVMHFTSQIFNIVAHLHDCKIIHADIKPDNFLLMTLPSMDTHIPSLRLIDFGCAIDMTLFKEGQEFRKIIETDGFTCVEMREARLWSYQTDLFCIAGTIHVMLFGEYMQVNKKFGVWDIKQKFPRYLNKTLWTDVFSKLLNIKDSKSLPSLKQLKANVDREINENELSRNIRTVSNLIRKR</sequence>
<dbReference type="GO" id="GO:0032991">
    <property type="term" value="C:protein-containing complex"/>
    <property type="evidence" value="ECO:0007669"/>
    <property type="project" value="UniProtKB-ARBA"/>
</dbReference>
<dbReference type="PROSITE" id="PS00108">
    <property type="entry name" value="PROTEIN_KINASE_ST"/>
    <property type="match status" value="1"/>
</dbReference>
<accession>A0A9N9RX79</accession>
<dbReference type="GO" id="GO:0051754">
    <property type="term" value="P:meiotic sister chromatid cohesion, centromeric"/>
    <property type="evidence" value="ECO:0007669"/>
    <property type="project" value="TreeGrafter"/>
</dbReference>
<feature type="compositionally biased region" description="Low complexity" evidence="8">
    <location>
        <begin position="537"/>
        <end position="547"/>
    </location>
</feature>
<dbReference type="Proteomes" id="UP001153620">
    <property type="component" value="Chromosome 2"/>
</dbReference>
<dbReference type="CDD" id="cd13981">
    <property type="entry name" value="STKc_Bub1_BubR1"/>
    <property type="match status" value="1"/>
</dbReference>
<dbReference type="Pfam" id="PF00069">
    <property type="entry name" value="Pkinase"/>
    <property type="match status" value="1"/>
</dbReference>
<evidence type="ECO:0000256" key="7">
    <source>
        <dbReference type="PROSITE-ProRule" id="PRU10141"/>
    </source>
</evidence>
<feature type="compositionally biased region" description="Polar residues" evidence="8">
    <location>
        <begin position="201"/>
        <end position="222"/>
    </location>
</feature>
<dbReference type="GO" id="GO:0007094">
    <property type="term" value="P:mitotic spindle assembly checkpoint signaling"/>
    <property type="evidence" value="ECO:0007669"/>
    <property type="project" value="InterPro"/>
</dbReference>
<feature type="domain" description="BUB1 N-terminal" evidence="10">
    <location>
        <begin position="18"/>
        <end position="185"/>
    </location>
</feature>
<feature type="region of interest" description="Disordered" evidence="8">
    <location>
        <begin position="694"/>
        <end position="714"/>
    </location>
</feature>
<dbReference type="PROSITE" id="PS51489">
    <property type="entry name" value="BUB1_N"/>
    <property type="match status" value="1"/>
</dbReference>
<feature type="region of interest" description="Disordered" evidence="8">
    <location>
        <begin position="726"/>
        <end position="749"/>
    </location>
</feature>
<evidence type="ECO:0000256" key="2">
    <source>
        <dbReference type="ARBA" id="ARBA00022454"/>
    </source>
</evidence>
<dbReference type="OrthoDB" id="248495at2759"/>
<dbReference type="InterPro" id="IPR013212">
    <property type="entry name" value="Mad3/Bub1_I"/>
</dbReference>
<dbReference type="GO" id="GO:0005524">
    <property type="term" value="F:ATP binding"/>
    <property type="evidence" value="ECO:0007669"/>
    <property type="project" value="UniProtKB-UniRule"/>
</dbReference>
<dbReference type="InterPro" id="IPR015661">
    <property type="entry name" value="Bub1/Mad3"/>
</dbReference>
<dbReference type="InterPro" id="IPR008271">
    <property type="entry name" value="Ser/Thr_kinase_AS"/>
</dbReference>
<dbReference type="SUPFAM" id="SSF56112">
    <property type="entry name" value="Protein kinase-like (PK-like)"/>
    <property type="match status" value="1"/>
</dbReference>
<dbReference type="GO" id="GO:0005634">
    <property type="term" value="C:nucleus"/>
    <property type="evidence" value="ECO:0007669"/>
    <property type="project" value="TreeGrafter"/>
</dbReference>
<name>A0A9N9RX79_9DIPT</name>
<keyword evidence="4" id="KW-0995">Kinetochore</keyword>
<feature type="region of interest" description="Disordered" evidence="8">
    <location>
        <begin position="174"/>
        <end position="222"/>
    </location>
</feature>
<gene>
    <name evidence="11" type="ORF">CHIRRI_LOCUS7676</name>
</gene>
<keyword evidence="2" id="KW-0158">Chromosome</keyword>
<dbReference type="PANTHER" id="PTHR14030">
    <property type="entry name" value="MITOTIC CHECKPOINT SERINE/THREONINE-PROTEIN KINASE BUB1"/>
    <property type="match status" value="1"/>
</dbReference>
<feature type="region of interest" description="Disordered" evidence="8">
    <location>
        <begin position="530"/>
        <end position="578"/>
    </location>
</feature>
<evidence type="ECO:0000313" key="11">
    <source>
        <dbReference type="EMBL" id="CAG9804797.1"/>
    </source>
</evidence>
<dbReference type="InterPro" id="IPR000719">
    <property type="entry name" value="Prot_kinase_dom"/>
</dbReference>
<keyword evidence="6" id="KW-0137">Centromere</keyword>
<dbReference type="Gene3D" id="1.25.40.430">
    <property type="match status" value="1"/>
</dbReference>
<keyword evidence="5 7" id="KW-0067">ATP-binding</keyword>
<organism evidence="11 12">
    <name type="scientific">Chironomus riparius</name>
    <dbReference type="NCBI Taxonomy" id="315576"/>
    <lineage>
        <taxon>Eukaryota</taxon>
        <taxon>Metazoa</taxon>
        <taxon>Ecdysozoa</taxon>
        <taxon>Arthropoda</taxon>
        <taxon>Hexapoda</taxon>
        <taxon>Insecta</taxon>
        <taxon>Pterygota</taxon>
        <taxon>Neoptera</taxon>
        <taxon>Endopterygota</taxon>
        <taxon>Diptera</taxon>
        <taxon>Nematocera</taxon>
        <taxon>Chironomoidea</taxon>
        <taxon>Chironomidae</taxon>
        <taxon>Chironominae</taxon>
        <taxon>Chironomus</taxon>
    </lineage>
</organism>
<dbReference type="EMBL" id="OU895878">
    <property type="protein sequence ID" value="CAG9804797.1"/>
    <property type="molecule type" value="Genomic_DNA"/>
</dbReference>
<dbReference type="SMART" id="SM00220">
    <property type="entry name" value="S_TKc"/>
    <property type="match status" value="1"/>
</dbReference>
<evidence type="ECO:0000259" key="9">
    <source>
        <dbReference type="PROSITE" id="PS50011"/>
    </source>
</evidence>
<dbReference type="FunFam" id="1.10.510.10:FF:000807">
    <property type="entry name" value="Checkpoint serine/threonine-protein kinase bub1"/>
    <property type="match status" value="1"/>
</dbReference>
<dbReference type="InterPro" id="IPR017441">
    <property type="entry name" value="Protein_kinase_ATP_BS"/>
</dbReference>
<feature type="compositionally biased region" description="Basic and acidic residues" evidence="8">
    <location>
        <begin position="422"/>
        <end position="445"/>
    </location>
</feature>
<feature type="compositionally biased region" description="Polar residues" evidence="8">
    <location>
        <begin position="174"/>
        <end position="194"/>
    </location>
</feature>
<feature type="domain" description="Protein kinase" evidence="9">
    <location>
        <begin position="888"/>
        <end position="1153"/>
    </location>
</feature>
<protein>
    <recommendedName>
        <fullName evidence="13">Bub1</fullName>
    </recommendedName>
</protein>
<feature type="binding site" evidence="7">
    <location>
        <position position="917"/>
    </location>
    <ligand>
        <name>ATP</name>
        <dbReference type="ChEBI" id="CHEBI:30616"/>
    </ligand>
</feature>
<reference evidence="11" key="1">
    <citation type="submission" date="2022-01" db="EMBL/GenBank/DDBJ databases">
        <authorList>
            <person name="King R."/>
        </authorList>
    </citation>
    <scope>NUCLEOTIDE SEQUENCE</scope>
</reference>
<dbReference type="GO" id="GO:0000776">
    <property type="term" value="C:kinetochore"/>
    <property type="evidence" value="ECO:0007669"/>
    <property type="project" value="UniProtKB-KW"/>
</dbReference>
<dbReference type="AlphaFoldDB" id="A0A9N9RX79"/>
<evidence type="ECO:0000313" key="12">
    <source>
        <dbReference type="Proteomes" id="UP001153620"/>
    </source>
</evidence>
<evidence type="ECO:0008006" key="13">
    <source>
        <dbReference type="Google" id="ProtNLM"/>
    </source>
</evidence>
<dbReference type="PANTHER" id="PTHR14030:SF4">
    <property type="entry name" value="BUB1 KINASE, ISOFORM A-RELATED"/>
    <property type="match status" value="1"/>
</dbReference>
<evidence type="ECO:0000256" key="4">
    <source>
        <dbReference type="ARBA" id="ARBA00022838"/>
    </source>
</evidence>
<evidence type="ECO:0000259" key="10">
    <source>
        <dbReference type="PROSITE" id="PS51489"/>
    </source>
</evidence>
<dbReference type="PROSITE" id="PS00107">
    <property type="entry name" value="PROTEIN_KINASE_ATP"/>
    <property type="match status" value="1"/>
</dbReference>
<evidence type="ECO:0000256" key="5">
    <source>
        <dbReference type="ARBA" id="ARBA00022840"/>
    </source>
</evidence>
<dbReference type="PROSITE" id="PS50011">
    <property type="entry name" value="PROTEIN_KINASE_DOM"/>
    <property type="match status" value="1"/>
</dbReference>
<proteinExistence type="predicted"/>
<comment type="subcellular location">
    <subcellularLocation>
        <location evidence="1">Chromosome</location>
        <location evidence="1">Centromere</location>
        <location evidence="1">Kinetochore</location>
    </subcellularLocation>
</comment>
<feature type="compositionally biased region" description="Low complexity" evidence="8">
    <location>
        <begin position="555"/>
        <end position="571"/>
    </location>
</feature>
<dbReference type="Pfam" id="PF08311">
    <property type="entry name" value="Mad3_BUB1_I"/>
    <property type="match status" value="1"/>
</dbReference>
<dbReference type="SMART" id="SM00777">
    <property type="entry name" value="Mad3_BUB1_I"/>
    <property type="match status" value="1"/>
</dbReference>
<dbReference type="Gene3D" id="1.10.510.10">
    <property type="entry name" value="Transferase(Phosphotransferase) domain 1"/>
    <property type="match status" value="1"/>
</dbReference>
<reference evidence="11" key="2">
    <citation type="submission" date="2022-10" db="EMBL/GenBank/DDBJ databases">
        <authorList>
            <consortium name="ENA_rothamsted_submissions"/>
            <consortium name="culmorum"/>
            <person name="King R."/>
        </authorList>
    </citation>
    <scope>NUCLEOTIDE SEQUENCE</scope>
</reference>
<dbReference type="InterPro" id="IPR011009">
    <property type="entry name" value="Kinase-like_dom_sf"/>
</dbReference>
<feature type="region of interest" description="Disordered" evidence="8">
    <location>
        <begin position="608"/>
        <end position="631"/>
    </location>
</feature>
<keyword evidence="12" id="KW-1185">Reference proteome</keyword>
<evidence type="ECO:0000256" key="8">
    <source>
        <dbReference type="SAM" id="MobiDB-lite"/>
    </source>
</evidence>
<evidence type="ECO:0000256" key="1">
    <source>
        <dbReference type="ARBA" id="ARBA00004629"/>
    </source>
</evidence>
<evidence type="ECO:0000256" key="3">
    <source>
        <dbReference type="ARBA" id="ARBA00022741"/>
    </source>
</evidence>
<feature type="compositionally biased region" description="Acidic residues" evidence="8">
    <location>
        <begin position="615"/>
        <end position="631"/>
    </location>
</feature>